<sequence>MGFPQKCQVEVEVESEGNKKWVVAGVSLRSPLKPISTNKKERGSSIEEEGDEASTTPTAQNMKIPEKLSCPPPPRKSRPSSKCNFSGTRDFFCPPDLETVFKVHV</sequence>
<name>A0A835MIH4_9MAGN</name>
<dbReference type="PANTHER" id="PTHR33142">
    <property type="entry name" value="CYCLIN-DEPENDENT PROTEIN KINASE INHIBITOR SMR13"/>
    <property type="match status" value="1"/>
</dbReference>
<evidence type="ECO:0000256" key="2">
    <source>
        <dbReference type="ARBA" id="ARBA00023306"/>
    </source>
</evidence>
<dbReference type="GO" id="GO:0032875">
    <property type="term" value="P:regulation of DNA endoreduplication"/>
    <property type="evidence" value="ECO:0007669"/>
    <property type="project" value="InterPro"/>
</dbReference>
<evidence type="ECO:0000313" key="5">
    <source>
        <dbReference type="Proteomes" id="UP000631114"/>
    </source>
</evidence>
<dbReference type="PANTHER" id="PTHR33142:SF40">
    <property type="entry name" value="CYCLIN-DEPENDENT PROTEIN KINASE INHIBITOR SMR6"/>
    <property type="match status" value="1"/>
</dbReference>
<accession>A0A835MIH4</accession>
<dbReference type="OrthoDB" id="1302889at2759"/>
<evidence type="ECO:0008006" key="6">
    <source>
        <dbReference type="Google" id="ProtNLM"/>
    </source>
</evidence>
<evidence type="ECO:0000256" key="1">
    <source>
        <dbReference type="ARBA" id="ARBA00023013"/>
    </source>
</evidence>
<dbReference type="InterPro" id="IPR040389">
    <property type="entry name" value="SMR"/>
</dbReference>
<organism evidence="4 5">
    <name type="scientific">Coptis chinensis</name>
    <dbReference type="NCBI Taxonomy" id="261450"/>
    <lineage>
        <taxon>Eukaryota</taxon>
        <taxon>Viridiplantae</taxon>
        <taxon>Streptophyta</taxon>
        <taxon>Embryophyta</taxon>
        <taxon>Tracheophyta</taxon>
        <taxon>Spermatophyta</taxon>
        <taxon>Magnoliopsida</taxon>
        <taxon>Ranunculales</taxon>
        <taxon>Ranunculaceae</taxon>
        <taxon>Coptidoideae</taxon>
        <taxon>Coptis</taxon>
    </lineage>
</organism>
<keyword evidence="5" id="KW-1185">Reference proteome</keyword>
<dbReference type="Proteomes" id="UP000631114">
    <property type="component" value="Unassembled WGS sequence"/>
</dbReference>
<dbReference type="AlphaFoldDB" id="A0A835MIH4"/>
<dbReference type="EMBL" id="JADFTS010000001">
    <property type="protein sequence ID" value="KAF9624956.1"/>
    <property type="molecule type" value="Genomic_DNA"/>
</dbReference>
<comment type="caution">
    <text evidence="4">The sequence shown here is derived from an EMBL/GenBank/DDBJ whole genome shotgun (WGS) entry which is preliminary data.</text>
</comment>
<gene>
    <name evidence="4" type="ORF">IFM89_016204</name>
</gene>
<feature type="region of interest" description="Disordered" evidence="3">
    <location>
        <begin position="32"/>
        <end position="87"/>
    </location>
</feature>
<keyword evidence="2" id="KW-0131">Cell cycle</keyword>
<proteinExistence type="predicted"/>
<dbReference type="GO" id="GO:0004860">
    <property type="term" value="F:protein kinase inhibitor activity"/>
    <property type="evidence" value="ECO:0007669"/>
    <property type="project" value="UniProtKB-KW"/>
</dbReference>
<evidence type="ECO:0000256" key="3">
    <source>
        <dbReference type="SAM" id="MobiDB-lite"/>
    </source>
</evidence>
<protein>
    <recommendedName>
        <fullName evidence="6">Cyclin-dependent protein kinase inhibitor SMR6</fullName>
    </recommendedName>
</protein>
<keyword evidence="1" id="KW-0649">Protein kinase inhibitor</keyword>
<evidence type="ECO:0000313" key="4">
    <source>
        <dbReference type="EMBL" id="KAF9624956.1"/>
    </source>
</evidence>
<reference evidence="4 5" key="1">
    <citation type="submission" date="2020-10" db="EMBL/GenBank/DDBJ databases">
        <title>The Coptis chinensis genome and diversification of protoberbering-type alkaloids.</title>
        <authorList>
            <person name="Wang B."/>
            <person name="Shu S."/>
            <person name="Song C."/>
            <person name="Liu Y."/>
        </authorList>
    </citation>
    <scope>NUCLEOTIDE SEQUENCE [LARGE SCALE GENOMIC DNA]</scope>
    <source>
        <strain evidence="4">HL-2020</strain>
        <tissue evidence="4">Leaf</tissue>
    </source>
</reference>